<protein>
    <submittedName>
        <fullName evidence="1">Uncharacterized protein</fullName>
    </submittedName>
</protein>
<dbReference type="Proteomes" id="UP001305414">
    <property type="component" value="Unassembled WGS sequence"/>
</dbReference>
<evidence type="ECO:0000313" key="1">
    <source>
        <dbReference type="EMBL" id="KAK5624602.1"/>
    </source>
</evidence>
<reference evidence="1 2" key="1">
    <citation type="submission" date="2023-10" db="EMBL/GenBank/DDBJ databases">
        <title>Draft genome sequence of Xylaria bambusicola isolate GMP-LS, the root and basal stem rot pathogen of sugarcane in Indonesia.</title>
        <authorList>
            <person name="Selvaraj P."/>
            <person name="Muralishankar V."/>
            <person name="Muruganantham S."/>
            <person name="Sp S."/>
            <person name="Haryani S."/>
            <person name="Lau K.J.X."/>
            <person name="Naqvi N.I."/>
        </authorList>
    </citation>
    <scope>NUCLEOTIDE SEQUENCE [LARGE SCALE GENOMIC DNA]</scope>
    <source>
        <strain evidence="1">GMP-LS</strain>
    </source>
</reference>
<evidence type="ECO:0000313" key="2">
    <source>
        <dbReference type="Proteomes" id="UP001305414"/>
    </source>
</evidence>
<proteinExistence type="predicted"/>
<comment type="caution">
    <text evidence="1">The sequence shown here is derived from an EMBL/GenBank/DDBJ whole genome shotgun (WGS) entry which is preliminary data.</text>
</comment>
<accession>A0AAN7YZI3</accession>
<organism evidence="1 2">
    <name type="scientific">Xylaria bambusicola</name>
    <dbReference type="NCBI Taxonomy" id="326684"/>
    <lineage>
        <taxon>Eukaryota</taxon>
        <taxon>Fungi</taxon>
        <taxon>Dikarya</taxon>
        <taxon>Ascomycota</taxon>
        <taxon>Pezizomycotina</taxon>
        <taxon>Sordariomycetes</taxon>
        <taxon>Xylariomycetidae</taxon>
        <taxon>Xylariales</taxon>
        <taxon>Xylariaceae</taxon>
        <taxon>Xylaria</taxon>
    </lineage>
</organism>
<name>A0AAN7YZI3_9PEZI</name>
<keyword evidence="2" id="KW-1185">Reference proteome</keyword>
<gene>
    <name evidence="1" type="ORF">RRF57_000318</name>
</gene>
<dbReference type="AlphaFoldDB" id="A0AAN7YZI3"/>
<sequence>MRLSSYTHTIERLTETHRAGPPIFGVWAAALINQVLEIFRTERFAMTLFQHDFWSSITEGPRHGCEDLVLSIQHLCNTEIS</sequence>
<dbReference type="EMBL" id="JAWHQM010000001">
    <property type="protein sequence ID" value="KAK5624602.1"/>
    <property type="molecule type" value="Genomic_DNA"/>
</dbReference>